<gene>
    <name evidence="2" type="ORF">FB388_6887</name>
</gene>
<dbReference type="InterPro" id="IPR050312">
    <property type="entry name" value="IolE/XylAMocC-like"/>
</dbReference>
<organism evidence="2 3">
    <name type="scientific">Pseudonocardia cypriaca</name>
    <dbReference type="NCBI Taxonomy" id="882449"/>
    <lineage>
        <taxon>Bacteria</taxon>
        <taxon>Bacillati</taxon>
        <taxon>Actinomycetota</taxon>
        <taxon>Actinomycetes</taxon>
        <taxon>Pseudonocardiales</taxon>
        <taxon>Pseudonocardiaceae</taxon>
        <taxon>Pseudonocardia</taxon>
    </lineage>
</organism>
<dbReference type="GO" id="GO:0016853">
    <property type="term" value="F:isomerase activity"/>
    <property type="evidence" value="ECO:0007669"/>
    <property type="project" value="UniProtKB-KW"/>
</dbReference>
<evidence type="ECO:0000313" key="3">
    <source>
        <dbReference type="Proteomes" id="UP000319818"/>
    </source>
</evidence>
<dbReference type="RefSeq" id="WP_142106789.1">
    <property type="nucleotide sequence ID" value="NZ_VFPH01000003.1"/>
</dbReference>
<dbReference type="AlphaFoldDB" id="A0A543FP07"/>
<protein>
    <submittedName>
        <fullName evidence="2">Sugar phosphate isomerase/epimerase</fullName>
    </submittedName>
</protein>
<dbReference type="SUPFAM" id="SSF51658">
    <property type="entry name" value="Xylose isomerase-like"/>
    <property type="match status" value="1"/>
</dbReference>
<dbReference type="PANTHER" id="PTHR12110:SF47">
    <property type="match status" value="1"/>
</dbReference>
<dbReference type="Gene3D" id="3.20.20.150">
    <property type="entry name" value="Divalent-metal-dependent TIM barrel enzymes"/>
    <property type="match status" value="1"/>
</dbReference>
<feature type="domain" description="Xylose isomerase-like TIM barrel" evidence="1">
    <location>
        <begin position="30"/>
        <end position="260"/>
    </location>
</feature>
<comment type="caution">
    <text evidence="2">The sequence shown here is derived from an EMBL/GenBank/DDBJ whole genome shotgun (WGS) entry which is preliminary data.</text>
</comment>
<dbReference type="PANTHER" id="PTHR12110">
    <property type="entry name" value="HYDROXYPYRUVATE ISOMERASE"/>
    <property type="match status" value="1"/>
</dbReference>
<evidence type="ECO:0000313" key="2">
    <source>
        <dbReference type="EMBL" id="TQM35454.1"/>
    </source>
</evidence>
<dbReference type="Proteomes" id="UP000319818">
    <property type="component" value="Unassembled WGS sequence"/>
</dbReference>
<proteinExistence type="predicted"/>
<sequence>MTSTPLGLPPAPPVVLSTASVYPESARVAFELAAELGYDGVELMVWTDPVSQDVAEVARLAERTGVPVLAVHAPCLAVTQRVWSADPIGRIRRSVAAATTLGCRTVVLHPPFRWQRRYVAQFSDEVARAGEHAGVALAVENMFPITRSGVRTVPYSPGFDPTEVGYAHYTLDLSHTAAAAVDALALLDRMGSGLTHVHLADGSGAPRDEHLVPGRGGQPCAEVCERLAASGFDGVVVIEVSTRRCRTRPERAALLAESLLFARLHLQPTARPAPVPAQ</sequence>
<dbReference type="Pfam" id="PF01261">
    <property type="entry name" value="AP_endonuc_2"/>
    <property type="match status" value="1"/>
</dbReference>
<dbReference type="EMBL" id="VFPH01000003">
    <property type="protein sequence ID" value="TQM35454.1"/>
    <property type="molecule type" value="Genomic_DNA"/>
</dbReference>
<dbReference type="InterPro" id="IPR036237">
    <property type="entry name" value="Xyl_isomerase-like_sf"/>
</dbReference>
<keyword evidence="3" id="KW-1185">Reference proteome</keyword>
<dbReference type="OrthoDB" id="3248123at2"/>
<name>A0A543FP07_9PSEU</name>
<accession>A0A543FP07</accession>
<keyword evidence="2" id="KW-0413">Isomerase</keyword>
<reference evidence="2 3" key="1">
    <citation type="submission" date="2019-06" db="EMBL/GenBank/DDBJ databases">
        <title>Sequencing the genomes of 1000 actinobacteria strains.</title>
        <authorList>
            <person name="Klenk H.-P."/>
        </authorList>
    </citation>
    <scope>NUCLEOTIDE SEQUENCE [LARGE SCALE GENOMIC DNA]</scope>
    <source>
        <strain evidence="2 3">DSM 45511</strain>
    </source>
</reference>
<evidence type="ECO:0000259" key="1">
    <source>
        <dbReference type="Pfam" id="PF01261"/>
    </source>
</evidence>
<dbReference type="InterPro" id="IPR013022">
    <property type="entry name" value="Xyl_isomerase-like_TIM-brl"/>
</dbReference>